<accession>A0AAV9U363</accession>
<comment type="similarity">
    <text evidence="1">Belongs to the asaB hydroxylase/desaturase family.</text>
</comment>
<evidence type="ECO:0000313" key="3">
    <source>
        <dbReference type="Proteomes" id="UP001373714"/>
    </source>
</evidence>
<sequence>MVQSSLYFLQRDPIYRAEKVYELRRSHDPKIPRTNMRLDKIEGIDIDDVRGQNCSLATNGFFLLNLGSTITAEDFDDRSKVTQSFFPQLAGAVKSSLGASRIQIFDYALRKRHHDFPISNGGVYEHKQPSCVAHVDSTTGDMERLRRELNLAEYQSLSKLRCQFLTAWMPLRGPARDWPLTLCDVQSVDPKTDLEPCDLVDPNEISETYSVHYTPRQRWCYLKDQMPGEVWVFLQADSNGAIGVPHASFQHPEATEKDPLRESIEVRMLVFYED</sequence>
<name>A0AAV9U363_9PEZI</name>
<protein>
    <recommendedName>
        <fullName evidence="4">Methyltransferase</fullName>
    </recommendedName>
</protein>
<comment type="caution">
    <text evidence="2">The sequence shown here is derived from an EMBL/GenBank/DDBJ whole genome shotgun (WGS) entry which is preliminary data.</text>
</comment>
<evidence type="ECO:0000313" key="2">
    <source>
        <dbReference type="EMBL" id="KAK6334500.1"/>
    </source>
</evidence>
<organism evidence="2 3">
    <name type="scientific">Orbilia blumenaviensis</name>
    <dbReference type="NCBI Taxonomy" id="1796055"/>
    <lineage>
        <taxon>Eukaryota</taxon>
        <taxon>Fungi</taxon>
        <taxon>Dikarya</taxon>
        <taxon>Ascomycota</taxon>
        <taxon>Pezizomycotina</taxon>
        <taxon>Orbiliomycetes</taxon>
        <taxon>Orbiliales</taxon>
        <taxon>Orbiliaceae</taxon>
        <taxon>Orbilia</taxon>
    </lineage>
</organism>
<evidence type="ECO:0008006" key="4">
    <source>
        <dbReference type="Google" id="ProtNLM"/>
    </source>
</evidence>
<dbReference type="EMBL" id="JAVHNS010000015">
    <property type="protein sequence ID" value="KAK6334500.1"/>
    <property type="molecule type" value="Genomic_DNA"/>
</dbReference>
<dbReference type="PANTHER" id="PTHR34598:SF3">
    <property type="entry name" value="OXIDOREDUCTASE AN1597"/>
    <property type="match status" value="1"/>
</dbReference>
<reference evidence="2 3" key="1">
    <citation type="submission" date="2019-10" db="EMBL/GenBank/DDBJ databases">
        <authorList>
            <person name="Palmer J.M."/>
        </authorList>
    </citation>
    <scope>NUCLEOTIDE SEQUENCE [LARGE SCALE GENOMIC DNA]</scope>
    <source>
        <strain evidence="2 3">TWF730</strain>
    </source>
</reference>
<keyword evidence="3" id="KW-1185">Reference proteome</keyword>
<dbReference type="GO" id="GO:0016491">
    <property type="term" value="F:oxidoreductase activity"/>
    <property type="evidence" value="ECO:0007669"/>
    <property type="project" value="InterPro"/>
</dbReference>
<proteinExistence type="inferred from homology"/>
<dbReference type="NCBIfam" id="NF041278">
    <property type="entry name" value="CmcJ_NvfI_EfuI"/>
    <property type="match status" value="1"/>
</dbReference>
<evidence type="ECO:0000256" key="1">
    <source>
        <dbReference type="ARBA" id="ARBA00023604"/>
    </source>
</evidence>
<gene>
    <name evidence="2" type="ORF">TWF730_003714</name>
</gene>
<dbReference type="Proteomes" id="UP001373714">
    <property type="component" value="Unassembled WGS sequence"/>
</dbReference>
<dbReference type="PANTHER" id="PTHR34598">
    <property type="entry name" value="BLL6449 PROTEIN"/>
    <property type="match status" value="1"/>
</dbReference>
<dbReference type="AlphaFoldDB" id="A0AAV9U363"/>
<dbReference type="InterPro" id="IPR044053">
    <property type="entry name" value="AsaB-like"/>
</dbReference>